<evidence type="ECO:0000256" key="2">
    <source>
        <dbReference type="ARBA" id="ARBA00023125"/>
    </source>
</evidence>
<keyword evidence="2" id="KW-0238">DNA-binding</keyword>
<keyword evidence="6" id="KW-1185">Reference proteome</keyword>
<evidence type="ECO:0000313" key="5">
    <source>
        <dbReference type="EMBL" id="MED7824567.1"/>
    </source>
</evidence>
<sequence length="128" mass="14003">MARLEEAPSASADTRIQALRRTLPPQSTAHELAQTFSLMSDPRRLQLLLALLIGGEIPVSDLAAATGQSMSSTSHSLRLLRMQHIVDVRRSGRQAYYRLADTHVRLLLDVALTPSRHAPPGRSLDGSN</sequence>
<dbReference type="PANTHER" id="PTHR43132:SF6">
    <property type="entry name" value="HTH-TYPE TRANSCRIPTIONAL REPRESSOR CZRA"/>
    <property type="match status" value="1"/>
</dbReference>
<evidence type="ECO:0000256" key="1">
    <source>
        <dbReference type="ARBA" id="ARBA00023015"/>
    </source>
</evidence>
<dbReference type="NCBIfam" id="NF033788">
    <property type="entry name" value="HTH_metalloreg"/>
    <property type="match status" value="1"/>
</dbReference>
<dbReference type="PANTHER" id="PTHR43132">
    <property type="entry name" value="ARSENICAL RESISTANCE OPERON REPRESSOR ARSR-RELATED"/>
    <property type="match status" value="1"/>
</dbReference>
<dbReference type="InterPro" id="IPR051011">
    <property type="entry name" value="Metal_resp_trans_reg"/>
</dbReference>
<evidence type="ECO:0000259" key="4">
    <source>
        <dbReference type="PROSITE" id="PS50987"/>
    </source>
</evidence>
<dbReference type="InterPro" id="IPR011991">
    <property type="entry name" value="ArsR-like_HTH"/>
</dbReference>
<dbReference type="InterPro" id="IPR001845">
    <property type="entry name" value="HTH_ArsR_DNA-bd_dom"/>
</dbReference>
<name>A0ABU7FKC4_9ACTN</name>
<accession>A0ABU7FKC4</accession>
<dbReference type="InterPro" id="IPR036388">
    <property type="entry name" value="WH-like_DNA-bd_sf"/>
</dbReference>
<organism evidence="5 6">
    <name type="scientific">Streptomyces chiangmaiensis</name>
    <dbReference type="NCBI Taxonomy" id="766497"/>
    <lineage>
        <taxon>Bacteria</taxon>
        <taxon>Bacillati</taxon>
        <taxon>Actinomycetota</taxon>
        <taxon>Actinomycetes</taxon>
        <taxon>Kitasatosporales</taxon>
        <taxon>Streptomycetaceae</taxon>
        <taxon>Streptomyces</taxon>
    </lineage>
</organism>
<dbReference type="CDD" id="cd00090">
    <property type="entry name" value="HTH_ARSR"/>
    <property type="match status" value="1"/>
</dbReference>
<feature type="domain" description="HTH arsR-type" evidence="4">
    <location>
        <begin position="24"/>
        <end position="119"/>
    </location>
</feature>
<dbReference type="Pfam" id="PF01022">
    <property type="entry name" value="HTH_5"/>
    <property type="match status" value="1"/>
</dbReference>
<dbReference type="SUPFAM" id="SSF46785">
    <property type="entry name" value="Winged helix' DNA-binding domain"/>
    <property type="match status" value="1"/>
</dbReference>
<dbReference type="PRINTS" id="PR00778">
    <property type="entry name" value="HTHARSR"/>
</dbReference>
<dbReference type="RefSeq" id="WP_329509000.1">
    <property type="nucleotide sequence ID" value="NZ_BAAAYZ010000053.1"/>
</dbReference>
<evidence type="ECO:0000256" key="3">
    <source>
        <dbReference type="ARBA" id="ARBA00023163"/>
    </source>
</evidence>
<keyword evidence="1" id="KW-0805">Transcription regulation</keyword>
<comment type="caution">
    <text evidence="5">The sequence shown here is derived from an EMBL/GenBank/DDBJ whole genome shotgun (WGS) entry which is preliminary data.</text>
</comment>
<reference evidence="5" key="1">
    <citation type="submission" date="2024-01" db="EMBL/GenBank/DDBJ databases">
        <title>First draft genome sequence data of TA4-1, the type strain of Gram-positive actinobacterium Streptomyces chiangmaiensis.</title>
        <authorList>
            <person name="Yasawong M."/>
            <person name="Nantapong N."/>
        </authorList>
    </citation>
    <scope>NUCLEOTIDE SEQUENCE</scope>
    <source>
        <strain evidence="5">TA4-1</strain>
    </source>
</reference>
<dbReference type="InterPro" id="IPR036390">
    <property type="entry name" value="WH_DNA-bd_sf"/>
</dbReference>
<dbReference type="Gene3D" id="1.10.10.10">
    <property type="entry name" value="Winged helix-like DNA-binding domain superfamily/Winged helix DNA-binding domain"/>
    <property type="match status" value="1"/>
</dbReference>
<gene>
    <name evidence="5" type="ORF">VXC91_21890</name>
</gene>
<dbReference type="Proteomes" id="UP001333996">
    <property type="component" value="Unassembled WGS sequence"/>
</dbReference>
<dbReference type="PROSITE" id="PS50987">
    <property type="entry name" value="HTH_ARSR_2"/>
    <property type="match status" value="1"/>
</dbReference>
<dbReference type="SMART" id="SM00418">
    <property type="entry name" value="HTH_ARSR"/>
    <property type="match status" value="1"/>
</dbReference>
<dbReference type="EMBL" id="JAYWVC010000076">
    <property type="protein sequence ID" value="MED7824567.1"/>
    <property type="molecule type" value="Genomic_DNA"/>
</dbReference>
<proteinExistence type="predicted"/>
<protein>
    <submittedName>
        <fullName evidence="5">Metalloregulator ArsR/SmtB family transcription factor</fullName>
    </submittedName>
</protein>
<evidence type="ECO:0000313" key="6">
    <source>
        <dbReference type="Proteomes" id="UP001333996"/>
    </source>
</evidence>
<keyword evidence="3" id="KW-0804">Transcription</keyword>